<comment type="caution">
    <text evidence="2">The sequence shown here is derived from an EMBL/GenBank/DDBJ whole genome shotgun (WGS) entry which is preliminary data.</text>
</comment>
<gene>
    <name evidence="2" type="ORF">L1049_023211</name>
</gene>
<evidence type="ECO:0000259" key="1">
    <source>
        <dbReference type="Pfam" id="PF03108"/>
    </source>
</evidence>
<dbReference type="AlphaFoldDB" id="A0AAP0RDP6"/>
<feature type="domain" description="Transposase MuDR plant" evidence="1">
    <location>
        <begin position="93"/>
        <end position="160"/>
    </location>
</feature>
<evidence type="ECO:0000313" key="2">
    <source>
        <dbReference type="EMBL" id="KAK9275937.1"/>
    </source>
</evidence>
<accession>A0AAP0RDP6</accession>
<dbReference type="InterPro" id="IPR004332">
    <property type="entry name" value="Transposase_MuDR"/>
</dbReference>
<name>A0AAP0RDP6_LIQFO</name>
<reference evidence="2 3" key="1">
    <citation type="journal article" date="2024" name="Plant J.">
        <title>Genome sequences and population genomics reveal climatic adaptation and genomic divergence between two closely related sweetgum species.</title>
        <authorList>
            <person name="Xu W.Q."/>
            <person name="Ren C.Q."/>
            <person name="Zhang X.Y."/>
            <person name="Comes H.P."/>
            <person name="Liu X.H."/>
            <person name="Li Y.G."/>
            <person name="Kettle C.J."/>
            <person name="Jalonen R."/>
            <person name="Gaisberger H."/>
            <person name="Ma Y.Z."/>
            <person name="Qiu Y.X."/>
        </authorList>
    </citation>
    <scope>NUCLEOTIDE SEQUENCE [LARGE SCALE GENOMIC DNA]</scope>
    <source>
        <strain evidence="2">Hangzhou</strain>
    </source>
</reference>
<evidence type="ECO:0000313" key="3">
    <source>
        <dbReference type="Proteomes" id="UP001415857"/>
    </source>
</evidence>
<dbReference type="Pfam" id="PF03108">
    <property type="entry name" value="DBD_Tnp_Mut"/>
    <property type="match status" value="1"/>
</dbReference>
<proteinExistence type="predicted"/>
<keyword evidence="3" id="KW-1185">Reference proteome</keyword>
<protein>
    <recommendedName>
        <fullName evidence="1">Transposase MuDR plant domain-containing protein</fullName>
    </recommendedName>
</protein>
<dbReference type="EMBL" id="JBBPBK010000011">
    <property type="protein sequence ID" value="KAK9275937.1"/>
    <property type="molecule type" value="Genomic_DNA"/>
</dbReference>
<sequence length="228" mass="26431">MFDLFYSIPGRTKIMLDNDEDFKNMLCIGSRYGFLQFNIEVVKNCGMVLDNGVVGNSGSVVGQDFFEVETNLLPSFCSHKEKTLLSASWVNLIKKVGQCFKYGVVEFRESLRKYSVEIRFDYDYVRNEPGRVTTECKMKERKECMWQVHTRMERSNGCFYIRELNNVYTYGAAIRTTKHKRMGSDIVSSEFVEVLRGKPLIRPIEVRHTTRKKGFHNIASTTFLAKCC</sequence>
<dbReference type="Proteomes" id="UP001415857">
    <property type="component" value="Unassembled WGS sequence"/>
</dbReference>
<organism evidence="2 3">
    <name type="scientific">Liquidambar formosana</name>
    <name type="common">Formosan gum</name>
    <dbReference type="NCBI Taxonomy" id="63359"/>
    <lineage>
        <taxon>Eukaryota</taxon>
        <taxon>Viridiplantae</taxon>
        <taxon>Streptophyta</taxon>
        <taxon>Embryophyta</taxon>
        <taxon>Tracheophyta</taxon>
        <taxon>Spermatophyta</taxon>
        <taxon>Magnoliopsida</taxon>
        <taxon>eudicotyledons</taxon>
        <taxon>Gunneridae</taxon>
        <taxon>Pentapetalae</taxon>
        <taxon>Saxifragales</taxon>
        <taxon>Altingiaceae</taxon>
        <taxon>Liquidambar</taxon>
    </lineage>
</organism>